<protein>
    <submittedName>
        <fullName evidence="1">Uncharacterized protein</fullName>
    </submittedName>
</protein>
<proteinExistence type="predicted"/>
<evidence type="ECO:0000313" key="1">
    <source>
        <dbReference type="EMBL" id="KAJ1932503.1"/>
    </source>
</evidence>
<dbReference type="EMBL" id="JANBPW010005493">
    <property type="protein sequence ID" value="KAJ1932503.1"/>
    <property type="molecule type" value="Genomic_DNA"/>
</dbReference>
<accession>A0ACC1J0B8</accession>
<keyword evidence="2" id="KW-1185">Reference proteome</keyword>
<feature type="non-terminal residue" evidence="1">
    <location>
        <position position="366"/>
    </location>
</feature>
<reference evidence="1" key="1">
    <citation type="submission" date="2022-07" db="EMBL/GenBank/DDBJ databases">
        <title>Phylogenomic reconstructions and comparative analyses of Kickxellomycotina fungi.</title>
        <authorList>
            <person name="Reynolds N.K."/>
            <person name="Stajich J.E."/>
            <person name="Barry K."/>
            <person name="Grigoriev I.V."/>
            <person name="Crous P."/>
            <person name="Smith M.E."/>
        </authorList>
    </citation>
    <scope>NUCLEOTIDE SEQUENCE</scope>
    <source>
        <strain evidence="1">NRRL 5244</strain>
    </source>
</reference>
<comment type="caution">
    <text evidence="1">The sequence shown here is derived from an EMBL/GenBank/DDBJ whole genome shotgun (WGS) entry which is preliminary data.</text>
</comment>
<evidence type="ECO:0000313" key="2">
    <source>
        <dbReference type="Proteomes" id="UP001150603"/>
    </source>
</evidence>
<dbReference type="Proteomes" id="UP001150603">
    <property type="component" value="Unassembled WGS sequence"/>
</dbReference>
<name>A0ACC1J0B8_9FUNG</name>
<organism evidence="1 2">
    <name type="scientific">Linderina macrospora</name>
    <dbReference type="NCBI Taxonomy" id="4868"/>
    <lineage>
        <taxon>Eukaryota</taxon>
        <taxon>Fungi</taxon>
        <taxon>Fungi incertae sedis</taxon>
        <taxon>Zoopagomycota</taxon>
        <taxon>Kickxellomycotina</taxon>
        <taxon>Kickxellomycetes</taxon>
        <taxon>Kickxellales</taxon>
        <taxon>Kickxellaceae</taxon>
        <taxon>Linderina</taxon>
    </lineage>
</organism>
<gene>
    <name evidence="1" type="ORF">FBU59_006350</name>
</gene>
<sequence>MSIQHSNYIMGTLSAQVAHIVCVGEQSLTAAVASWNPKYLTETLLPWSKHIDLLWPTIEDDNVRSKVLSQVVHLVRAHYYDVSKDYLLQTYLNADYTTPCERELLTRIIANQFTPHSVRIAALQHYPGAIGSDEDNKVAASLAGDISRQLEPEREQNAVSKLNKIFSSVLLEQQSSSDNQGDMVSAERLRIEVAYLTGSDEQKALALGRALCSQASQMGDEDCSELVSHILQKTDPDSCLGQSVNIVLAAALICTSDPDLADTLVDGLTKHVLLLRHIDVKLSKLVPAHAHALASLSNSHSRFRSTYIMQLTQLNKRCQIAMLRDYIVYRGAISPQYDLYAADANTIEKMVDKWQSLFVQPNCTQQ</sequence>